<feature type="domain" description="CST complex subunit Stn1 N-terminal" evidence="5">
    <location>
        <begin position="14"/>
        <end position="58"/>
    </location>
</feature>
<proteinExistence type="predicted"/>
<dbReference type="Pfam" id="PF10451">
    <property type="entry name" value="Stn1"/>
    <property type="match status" value="2"/>
</dbReference>
<dbReference type="EMBL" id="KV441548">
    <property type="protein sequence ID" value="OAG12053.1"/>
    <property type="molecule type" value="Genomic_DNA"/>
</dbReference>
<dbReference type="AlphaFoldDB" id="A0A177CX04"/>
<evidence type="ECO:0000259" key="5">
    <source>
        <dbReference type="Pfam" id="PF10451"/>
    </source>
</evidence>
<feature type="domain" description="CST complex subunit Stn1 N-terminal" evidence="5">
    <location>
        <begin position="99"/>
        <end position="189"/>
    </location>
</feature>
<evidence type="ECO:0000256" key="1">
    <source>
        <dbReference type="ARBA" id="ARBA00004574"/>
    </source>
</evidence>
<evidence type="ECO:0000256" key="4">
    <source>
        <dbReference type="SAM" id="Coils"/>
    </source>
</evidence>
<dbReference type="InParanoid" id="A0A177CX04"/>
<dbReference type="CDD" id="cd03524">
    <property type="entry name" value="RPA2_OBF_family"/>
    <property type="match status" value="1"/>
</dbReference>
<comment type="subcellular location">
    <subcellularLocation>
        <location evidence="1">Chromosome</location>
        <location evidence="1">Telomere</location>
    </subcellularLocation>
</comment>
<dbReference type="GO" id="GO:0000781">
    <property type="term" value="C:chromosome, telomeric region"/>
    <property type="evidence" value="ECO:0007669"/>
    <property type="project" value="UniProtKB-SubCell"/>
</dbReference>
<accession>A0A177CX04</accession>
<evidence type="ECO:0000256" key="3">
    <source>
        <dbReference type="ARBA" id="ARBA00022895"/>
    </source>
</evidence>
<evidence type="ECO:0000313" key="6">
    <source>
        <dbReference type="EMBL" id="OAG12053.1"/>
    </source>
</evidence>
<name>A0A177CX04_9PLEO</name>
<feature type="coiled-coil region" evidence="4">
    <location>
        <begin position="158"/>
        <end position="185"/>
    </location>
</feature>
<keyword evidence="4" id="KW-0175">Coiled coil</keyword>
<dbReference type="Gene3D" id="2.40.50.140">
    <property type="entry name" value="Nucleic acid-binding proteins"/>
    <property type="match status" value="1"/>
</dbReference>
<dbReference type="InterPro" id="IPR018856">
    <property type="entry name" value="Stn1_N"/>
</dbReference>
<protein>
    <recommendedName>
        <fullName evidence="5">CST complex subunit Stn1 N-terminal domain-containing protein</fullName>
    </recommendedName>
</protein>
<evidence type="ECO:0000256" key="2">
    <source>
        <dbReference type="ARBA" id="ARBA00022454"/>
    </source>
</evidence>
<dbReference type="GeneID" id="28767946"/>
<dbReference type="Proteomes" id="UP000077069">
    <property type="component" value="Unassembled WGS sequence"/>
</dbReference>
<gene>
    <name evidence="6" type="ORF">CC84DRAFT_1254397</name>
</gene>
<keyword evidence="7" id="KW-1185">Reference proteome</keyword>
<keyword evidence="3" id="KW-0779">Telomere</keyword>
<evidence type="ECO:0000313" key="7">
    <source>
        <dbReference type="Proteomes" id="UP000077069"/>
    </source>
</evidence>
<dbReference type="SUPFAM" id="SSF50249">
    <property type="entry name" value="Nucleic acid-binding proteins"/>
    <property type="match status" value="1"/>
</dbReference>
<dbReference type="RefSeq" id="XP_018042418.1">
    <property type="nucleotide sequence ID" value="XM_018184460.1"/>
</dbReference>
<keyword evidence="2" id="KW-0158">Chromosome</keyword>
<dbReference type="InterPro" id="IPR012340">
    <property type="entry name" value="NA-bd_OB-fold"/>
</dbReference>
<organism evidence="6 7">
    <name type="scientific">Paraphaeosphaeria sporulosa</name>
    <dbReference type="NCBI Taxonomy" id="1460663"/>
    <lineage>
        <taxon>Eukaryota</taxon>
        <taxon>Fungi</taxon>
        <taxon>Dikarya</taxon>
        <taxon>Ascomycota</taxon>
        <taxon>Pezizomycotina</taxon>
        <taxon>Dothideomycetes</taxon>
        <taxon>Pleosporomycetidae</taxon>
        <taxon>Pleosporales</taxon>
        <taxon>Massarineae</taxon>
        <taxon>Didymosphaeriaceae</taxon>
        <taxon>Paraphaeosphaeria</taxon>
    </lineage>
</organism>
<reference evidence="6 7" key="1">
    <citation type="submission" date="2016-05" db="EMBL/GenBank/DDBJ databases">
        <title>Comparative analysis of secretome profiles of manganese(II)-oxidizing ascomycete fungi.</title>
        <authorList>
            <consortium name="DOE Joint Genome Institute"/>
            <person name="Zeiner C.A."/>
            <person name="Purvine S.O."/>
            <person name="Zink E.M."/>
            <person name="Wu S."/>
            <person name="Pasa-Tolic L."/>
            <person name="Chaput D.L."/>
            <person name="Haridas S."/>
            <person name="Grigoriev I.V."/>
            <person name="Santelli C.M."/>
            <person name="Hansel C.M."/>
        </authorList>
    </citation>
    <scope>NUCLEOTIDE SEQUENCE [LARGE SCALE GENOMIC DNA]</scope>
    <source>
        <strain evidence="6 7">AP3s5-JAC2a</strain>
    </source>
</reference>
<sequence>MASRQLQKGGQPQYFYLNHPVRYIYLIGVVVAVNEINLRYTTLTLDDGSGDTLEVKIKRLPPELYNPVDSPSNTEVDNLDVLSGLGRFDVTVDGHTVDVGTVIKVKGTISEFRGLKQLELKRIWVVSTTDEEVKFWKALATFKKETLGKPWHLSSTEGEKLKKRLKFEQRKAREYERQRAVHEAKKIEQRKARAEYVAQKEAKYEMRRRKEEIIMNAGALI</sequence>
<dbReference type="OrthoDB" id="77828at2759"/>